<evidence type="ECO:0000256" key="1">
    <source>
        <dbReference type="SAM" id="Phobius"/>
    </source>
</evidence>
<feature type="transmembrane region" description="Helical" evidence="1">
    <location>
        <begin position="139"/>
        <end position="161"/>
    </location>
</feature>
<keyword evidence="1" id="KW-1133">Transmembrane helix</keyword>
<keyword evidence="1" id="KW-0812">Transmembrane</keyword>
<proteinExistence type="predicted"/>
<feature type="transmembrane region" description="Helical" evidence="1">
    <location>
        <begin position="52"/>
        <end position="72"/>
    </location>
</feature>
<feature type="transmembrane region" description="Helical" evidence="1">
    <location>
        <begin position="107"/>
        <end position="127"/>
    </location>
</feature>
<protein>
    <submittedName>
        <fullName evidence="2">Uncharacterized protein</fullName>
    </submittedName>
</protein>
<evidence type="ECO:0000313" key="3">
    <source>
        <dbReference type="Proteomes" id="UP000275480"/>
    </source>
</evidence>
<reference evidence="2 3" key="1">
    <citation type="submission" date="2018-07" db="EMBL/GenBank/DDBJ databases">
        <title>Identification of spontaneous genetic mutation associated with occurrence of a yellow conidial color mutant of Aspergillus flavus.</title>
        <authorList>
            <person name="Chang P.-K."/>
            <person name="Mack B.M."/>
            <person name="Scharfenstein L."/>
            <person name="Gilbert M.K."/>
        </authorList>
    </citation>
    <scope>NUCLEOTIDE SEQUENCE [LARGE SCALE GENOMIC DNA]</scope>
    <source>
        <strain evidence="2 3">CA14</strain>
    </source>
</reference>
<keyword evidence="1" id="KW-0472">Membrane</keyword>
<sequence length="217" mass="24312">MSSDTLGSEGSCAEVVQQGVGDEKSGIRRNDTNLTVETEYVHMLLELDCIHWIYNFLSGFASWILLAGYLVVPGTFTTLQSSHTVKQELDTNPTKKAVLSTIQNPPLIGMSCSLLVIGALTMTYLFFRWKQNYFWLINRLFIPTSLNAVAGLLTTLINIYTAKNGNWSIMALLTVIATATTAFSSLAVALFYKFWKIRKLKEEHEREQKAGLVMVYP</sequence>
<evidence type="ECO:0000313" key="2">
    <source>
        <dbReference type="EMBL" id="RMZ47885.1"/>
    </source>
</evidence>
<gene>
    <name evidence="2" type="ORF">CA14_008436</name>
</gene>
<comment type="caution">
    <text evidence="2">The sequence shown here is derived from an EMBL/GenBank/DDBJ whole genome shotgun (WGS) entry which is preliminary data.</text>
</comment>
<accession>A0AB74CN92</accession>
<dbReference type="Proteomes" id="UP000275480">
    <property type="component" value="Unassembled WGS sequence"/>
</dbReference>
<organism evidence="2 3">
    <name type="scientific">Aspergillus flavus</name>
    <dbReference type="NCBI Taxonomy" id="5059"/>
    <lineage>
        <taxon>Eukaryota</taxon>
        <taxon>Fungi</taxon>
        <taxon>Dikarya</taxon>
        <taxon>Ascomycota</taxon>
        <taxon>Pezizomycotina</taxon>
        <taxon>Eurotiomycetes</taxon>
        <taxon>Eurotiomycetidae</taxon>
        <taxon>Eurotiales</taxon>
        <taxon>Aspergillaceae</taxon>
        <taxon>Aspergillus</taxon>
        <taxon>Aspergillus subgen. Circumdati</taxon>
    </lineage>
</organism>
<feature type="transmembrane region" description="Helical" evidence="1">
    <location>
        <begin position="167"/>
        <end position="192"/>
    </location>
</feature>
<dbReference type="EMBL" id="QQZZ01000019">
    <property type="protein sequence ID" value="RMZ47885.1"/>
    <property type="molecule type" value="Genomic_DNA"/>
</dbReference>
<name>A0AB74CN92_ASPFL</name>
<dbReference type="AlphaFoldDB" id="A0AB74CN92"/>